<dbReference type="InterPro" id="IPR014710">
    <property type="entry name" value="RmlC-like_jellyroll"/>
</dbReference>
<dbReference type="InterPro" id="IPR003313">
    <property type="entry name" value="AraC-bd"/>
</dbReference>
<name>A0A8J8M7B1_9FIRM</name>
<dbReference type="PANTHER" id="PTHR43280">
    <property type="entry name" value="ARAC-FAMILY TRANSCRIPTIONAL REGULATOR"/>
    <property type="match status" value="1"/>
</dbReference>
<dbReference type="GO" id="GO:0043565">
    <property type="term" value="F:sequence-specific DNA binding"/>
    <property type="evidence" value="ECO:0007669"/>
    <property type="project" value="InterPro"/>
</dbReference>
<dbReference type="Pfam" id="PF12833">
    <property type="entry name" value="HTH_18"/>
    <property type="match status" value="1"/>
</dbReference>
<sequence length="289" mass="33868">MNKKTGVNERCVVDFSVIDKEFSFKLGKVNYIKARQPLDAHIHENKIELVYIVKGEQIYNVKDKDYVVRSGECFIVYADELHSTGCNPEDKAYFYYFIIDLNKHKNNLIGYGDIEGDNIVKLINNSEDRVFKASTRISEIFDNLIKVPFRNVPYKKTIIRNLVSELLLNIIECKNTQNRDYYSNTMQNITDYIEENIYSNISISELADICRLSETRFKTKFKNQFSMPPHEYILRRKIGTAKILLSTTDMTITDVAFTLSFSSSQYFATVFKRFTCMSPKDYKKIYYKK</sequence>
<dbReference type="RefSeq" id="WP_212692019.1">
    <property type="nucleotide sequence ID" value="NZ_CP058561.1"/>
</dbReference>
<feature type="domain" description="HTH araC/xylS-type" evidence="4">
    <location>
        <begin position="187"/>
        <end position="285"/>
    </location>
</feature>
<keyword evidence="2" id="KW-0238">DNA-binding</keyword>
<evidence type="ECO:0000313" key="5">
    <source>
        <dbReference type="EMBL" id="QUH27702.1"/>
    </source>
</evidence>
<evidence type="ECO:0000259" key="4">
    <source>
        <dbReference type="PROSITE" id="PS01124"/>
    </source>
</evidence>
<dbReference type="SMART" id="SM00342">
    <property type="entry name" value="HTH_ARAC"/>
    <property type="match status" value="1"/>
</dbReference>
<protein>
    <submittedName>
        <fullName evidence="5">Helix-turn-helix transcriptional regulator</fullName>
    </submittedName>
</protein>
<evidence type="ECO:0000256" key="3">
    <source>
        <dbReference type="ARBA" id="ARBA00023163"/>
    </source>
</evidence>
<dbReference type="Gene3D" id="1.10.10.60">
    <property type="entry name" value="Homeodomain-like"/>
    <property type="match status" value="2"/>
</dbReference>
<dbReference type="SUPFAM" id="SSF51215">
    <property type="entry name" value="Regulatory protein AraC"/>
    <property type="match status" value="1"/>
</dbReference>
<dbReference type="PROSITE" id="PS01124">
    <property type="entry name" value="HTH_ARAC_FAMILY_2"/>
    <property type="match status" value="1"/>
</dbReference>
<dbReference type="InterPro" id="IPR037923">
    <property type="entry name" value="HTH-like"/>
</dbReference>
<dbReference type="AlphaFoldDB" id="A0A8J8M7B1"/>
<keyword evidence="1" id="KW-0805">Transcription regulation</keyword>
<dbReference type="InterPro" id="IPR009057">
    <property type="entry name" value="Homeodomain-like_sf"/>
</dbReference>
<dbReference type="EMBL" id="CP058561">
    <property type="protein sequence ID" value="QUH27702.1"/>
    <property type="molecule type" value="Genomic_DNA"/>
</dbReference>
<evidence type="ECO:0000256" key="1">
    <source>
        <dbReference type="ARBA" id="ARBA00023015"/>
    </source>
</evidence>
<accession>A0A8J8M7B1</accession>
<keyword evidence="3" id="KW-0804">Transcription</keyword>
<evidence type="ECO:0000256" key="2">
    <source>
        <dbReference type="ARBA" id="ARBA00023125"/>
    </source>
</evidence>
<dbReference type="KEGG" id="vgu:HYG85_01725"/>
<dbReference type="PANTHER" id="PTHR43280:SF28">
    <property type="entry name" value="HTH-TYPE TRANSCRIPTIONAL ACTIVATOR RHAS"/>
    <property type="match status" value="1"/>
</dbReference>
<evidence type="ECO:0000313" key="6">
    <source>
        <dbReference type="Proteomes" id="UP000677305"/>
    </source>
</evidence>
<organism evidence="5 6">
    <name type="scientific">Vallitalea guaymasensis</name>
    <dbReference type="NCBI Taxonomy" id="1185412"/>
    <lineage>
        <taxon>Bacteria</taxon>
        <taxon>Bacillati</taxon>
        <taxon>Bacillota</taxon>
        <taxon>Clostridia</taxon>
        <taxon>Lachnospirales</taxon>
        <taxon>Vallitaleaceae</taxon>
        <taxon>Vallitalea</taxon>
    </lineage>
</organism>
<dbReference type="Gene3D" id="2.60.120.10">
    <property type="entry name" value="Jelly Rolls"/>
    <property type="match status" value="1"/>
</dbReference>
<dbReference type="InterPro" id="IPR018060">
    <property type="entry name" value="HTH_AraC"/>
</dbReference>
<dbReference type="Proteomes" id="UP000677305">
    <property type="component" value="Chromosome"/>
</dbReference>
<dbReference type="Pfam" id="PF02311">
    <property type="entry name" value="AraC_binding"/>
    <property type="match status" value="1"/>
</dbReference>
<dbReference type="GO" id="GO:0003700">
    <property type="term" value="F:DNA-binding transcription factor activity"/>
    <property type="evidence" value="ECO:0007669"/>
    <property type="project" value="InterPro"/>
</dbReference>
<dbReference type="SUPFAM" id="SSF46689">
    <property type="entry name" value="Homeodomain-like"/>
    <property type="match status" value="2"/>
</dbReference>
<gene>
    <name evidence="5" type="ORF">HYG85_01725</name>
</gene>
<reference evidence="5 6" key="1">
    <citation type="submission" date="2020-07" db="EMBL/GenBank/DDBJ databases">
        <title>Vallitalea guaymasensis genome.</title>
        <authorList>
            <person name="Postec A."/>
        </authorList>
    </citation>
    <scope>NUCLEOTIDE SEQUENCE [LARGE SCALE GENOMIC DNA]</scope>
    <source>
        <strain evidence="5 6">Ra1766G1</strain>
    </source>
</reference>
<proteinExistence type="predicted"/>
<keyword evidence="6" id="KW-1185">Reference proteome</keyword>